<accession>A0ABD3HMQ9</accession>
<evidence type="ECO:0000313" key="2">
    <source>
        <dbReference type="Proteomes" id="UP001633002"/>
    </source>
</evidence>
<organism evidence="1 2">
    <name type="scientific">Riccia sorocarpa</name>
    <dbReference type="NCBI Taxonomy" id="122646"/>
    <lineage>
        <taxon>Eukaryota</taxon>
        <taxon>Viridiplantae</taxon>
        <taxon>Streptophyta</taxon>
        <taxon>Embryophyta</taxon>
        <taxon>Marchantiophyta</taxon>
        <taxon>Marchantiopsida</taxon>
        <taxon>Marchantiidae</taxon>
        <taxon>Marchantiales</taxon>
        <taxon>Ricciaceae</taxon>
        <taxon>Riccia</taxon>
    </lineage>
</organism>
<sequence>MDRRERTRSMVIHHRYTTQAPEKLRGQEQERETTFDVHKRKGVASSLRKLLRSLLLLDEHSNIYLEGTHIVTDSQEPSAIPFALYVREFTRYSYFPQFPFPVPTTGFDMNQDAAYYEPVRRHPSQFVLRHNRRVFLSVLKLLFQTSSSLELVQAVIKLRVVSRTAIEARKPIAVCIQMIIRTAQRTIY</sequence>
<comment type="caution">
    <text evidence="1">The sequence shown here is derived from an EMBL/GenBank/DDBJ whole genome shotgun (WGS) entry which is preliminary data.</text>
</comment>
<dbReference type="Proteomes" id="UP001633002">
    <property type="component" value="Unassembled WGS sequence"/>
</dbReference>
<dbReference type="AlphaFoldDB" id="A0ABD3HMQ9"/>
<keyword evidence="2" id="KW-1185">Reference proteome</keyword>
<protein>
    <submittedName>
        <fullName evidence="1">Uncharacterized protein</fullName>
    </submittedName>
</protein>
<gene>
    <name evidence="1" type="ORF">R1sor_005727</name>
</gene>
<name>A0ABD3HMQ9_9MARC</name>
<evidence type="ECO:0000313" key="1">
    <source>
        <dbReference type="EMBL" id="KAL3692076.1"/>
    </source>
</evidence>
<dbReference type="EMBL" id="JBJQOH010000003">
    <property type="protein sequence ID" value="KAL3692076.1"/>
    <property type="molecule type" value="Genomic_DNA"/>
</dbReference>
<reference evidence="1 2" key="1">
    <citation type="submission" date="2024-09" db="EMBL/GenBank/DDBJ databases">
        <title>Chromosome-scale assembly of Riccia sorocarpa.</title>
        <authorList>
            <person name="Paukszto L."/>
        </authorList>
    </citation>
    <scope>NUCLEOTIDE SEQUENCE [LARGE SCALE GENOMIC DNA]</scope>
    <source>
        <strain evidence="1">LP-2024</strain>
        <tissue evidence="1">Aerial parts of the thallus</tissue>
    </source>
</reference>
<proteinExistence type="predicted"/>